<dbReference type="AlphaFoldDB" id="A0A9D4TBP3"/>
<evidence type="ECO:0000313" key="2">
    <source>
        <dbReference type="Proteomes" id="UP000821837"/>
    </source>
</evidence>
<evidence type="ECO:0000313" key="1">
    <source>
        <dbReference type="EMBL" id="KAH7984466.1"/>
    </source>
</evidence>
<keyword evidence="2" id="KW-1185">Reference proteome</keyword>
<protein>
    <submittedName>
        <fullName evidence="1">Uncharacterized protein</fullName>
    </submittedName>
</protein>
<gene>
    <name evidence="1" type="ORF">HPB52_021180</name>
</gene>
<reference evidence="1" key="1">
    <citation type="journal article" date="2020" name="Cell">
        <title>Large-Scale Comparative Analyses of Tick Genomes Elucidate Their Genetic Diversity and Vector Capacities.</title>
        <authorList>
            <consortium name="Tick Genome and Microbiome Consortium (TIGMIC)"/>
            <person name="Jia N."/>
            <person name="Wang J."/>
            <person name="Shi W."/>
            <person name="Du L."/>
            <person name="Sun Y."/>
            <person name="Zhan W."/>
            <person name="Jiang J.F."/>
            <person name="Wang Q."/>
            <person name="Zhang B."/>
            <person name="Ji P."/>
            <person name="Bell-Sakyi L."/>
            <person name="Cui X.M."/>
            <person name="Yuan T.T."/>
            <person name="Jiang B.G."/>
            <person name="Yang W.F."/>
            <person name="Lam T.T."/>
            <person name="Chang Q.C."/>
            <person name="Ding S.J."/>
            <person name="Wang X.J."/>
            <person name="Zhu J.G."/>
            <person name="Ruan X.D."/>
            <person name="Zhao L."/>
            <person name="Wei J.T."/>
            <person name="Ye R.Z."/>
            <person name="Que T.C."/>
            <person name="Du C.H."/>
            <person name="Zhou Y.H."/>
            <person name="Cheng J.X."/>
            <person name="Dai P.F."/>
            <person name="Guo W.B."/>
            <person name="Han X.H."/>
            <person name="Huang E.J."/>
            <person name="Li L.F."/>
            <person name="Wei W."/>
            <person name="Gao Y.C."/>
            <person name="Liu J.Z."/>
            <person name="Shao H.Z."/>
            <person name="Wang X."/>
            <person name="Wang C.C."/>
            <person name="Yang T.C."/>
            <person name="Huo Q.B."/>
            <person name="Li W."/>
            <person name="Chen H.Y."/>
            <person name="Chen S.E."/>
            <person name="Zhou L.G."/>
            <person name="Ni X.B."/>
            <person name="Tian J.H."/>
            <person name="Sheng Y."/>
            <person name="Liu T."/>
            <person name="Pan Y.S."/>
            <person name="Xia L.Y."/>
            <person name="Li J."/>
            <person name="Zhao F."/>
            <person name="Cao W.C."/>
        </authorList>
    </citation>
    <scope>NUCLEOTIDE SEQUENCE</scope>
    <source>
        <strain evidence="1">Rsan-2018</strain>
    </source>
</reference>
<organism evidence="1 2">
    <name type="scientific">Rhipicephalus sanguineus</name>
    <name type="common">Brown dog tick</name>
    <name type="synonym">Ixodes sanguineus</name>
    <dbReference type="NCBI Taxonomy" id="34632"/>
    <lineage>
        <taxon>Eukaryota</taxon>
        <taxon>Metazoa</taxon>
        <taxon>Ecdysozoa</taxon>
        <taxon>Arthropoda</taxon>
        <taxon>Chelicerata</taxon>
        <taxon>Arachnida</taxon>
        <taxon>Acari</taxon>
        <taxon>Parasitiformes</taxon>
        <taxon>Ixodida</taxon>
        <taxon>Ixodoidea</taxon>
        <taxon>Ixodidae</taxon>
        <taxon>Rhipicephalinae</taxon>
        <taxon>Rhipicephalus</taxon>
        <taxon>Rhipicephalus</taxon>
    </lineage>
</organism>
<sequence length="218" mass="24526">MKLSRIALSTMNTPRSRRATINSCVHRQWPSFSEDISSGARENAERCAERARRRRVPPCGDREPRGCGLPRCRQPKFERRLEQLARAHGPGAPYYVHRSPLTAAAVQLRFPITAHVVGSLFDDDAVEPVLRREEECREEVSRAVHLRANAKCRLFVRDPRAERPAKTTSSREEAFEPCLVPVTTLLAVVAVQQLVKLTDPAGTLGDLARVAKQTWKMP</sequence>
<dbReference type="EMBL" id="JABSTV010001245">
    <property type="protein sequence ID" value="KAH7984466.1"/>
    <property type="molecule type" value="Genomic_DNA"/>
</dbReference>
<comment type="caution">
    <text evidence="1">The sequence shown here is derived from an EMBL/GenBank/DDBJ whole genome shotgun (WGS) entry which is preliminary data.</text>
</comment>
<accession>A0A9D4TBP3</accession>
<reference evidence="1" key="2">
    <citation type="submission" date="2021-09" db="EMBL/GenBank/DDBJ databases">
        <authorList>
            <person name="Jia N."/>
            <person name="Wang J."/>
            <person name="Shi W."/>
            <person name="Du L."/>
            <person name="Sun Y."/>
            <person name="Zhan W."/>
            <person name="Jiang J."/>
            <person name="Wang Q."/>
            <person name="Zhang B."/>
            <person name="Ji P."/>
            <person name="Sakyi L.B."/>
            <person name="Cui X."/>
            <person name="Yuan T."/>
            <person name="Jiang B."/>
            <person name="Yang W."/>
            <person name="Lam T.T.-Y."/>
            <person name="Chang Q."/>
            <person name="Ding S."/>
            <person name="Wang X."/>
            <person name="Zhu J."/>
            <person name="Ruan X."/>
            <person name="Zhao L."/>
            <person name="Wei J."/>
            <person name="Que T."/>
            <person name="Du C."/>
            <person name="Cheng J."/>
            <person name="Dai P."/>
            <person name="Han X."/>
            <person name="Huang E."/>
            <person name="Gao Y."/>
            <person name="Liu J."/>
            <person name="Shao H."/>
            <person name="Ye R."/>
            <person name="Li L."/>
            <person name="Wei W."/>
            <person name="Wang X."/>
            <person name="Wang C."/>
            <person name="Huo Q."/>
            <person name="Li W."/>
            <person name="Guo W."/>
            <person name="Chen H."/>
            <person name="Chen S."/>
            <person name="Zhou L."/>
            <person name="Zhou L."/>
            <person name="Ni X."/>
            <person name="Tian J."/>
            <person name="Zhou Y."/>
            <person name="Sheng Y."/>
            <person name="Liu T."/>
            <person name="Pan Y."/>
            <person name="Xia L."/>
            <person name="Li J."/>
            <person name="Zhao F."/>
            <person name="Cao W."/>
        </authorList>
    </citation>
    <scope>NUCLEOTIDE SEQUENCE</scope>
    <source>
        <strain evidence="1">Rsan-2018</strain>
        <tissue evidence="1">Larvae</tissue>
    </source>
</reference>
<dbReference type="Proteomes" id="UP000821837">
    <property type="component" value="Chromosome 1"/>
</dbReference>
<name>A0A9D4TBP3_RHISA</name>
<proteinExistence type="predicted"/>